<dbReference type="InterPro" id="IPR011105">
    <property type="entry name" value="Cell_wall_hydrolase_SleB"/>
</dbReference>
<evidence type="ECO:0000259" key="1">
    <source>
        <dbReference type="Pfam" id="PF07486"/>
    </source>
</evidence>
<dbReference type="Pfam" id="PF07486">
    <property type="entry name" value="Hydrolase_2"/>
    <property type="match status" value="1"/>
</dbReference>
<accession>A0A0F9BGN6</accession>
<dbReference type="EMBL" id="LAZR01041037">
    <property type="protein sequence ID" value="KKL13002.1"/>
    <property type="molecule type" value="Genomic_DNA"/>
</dbReference>
<dbReference type="AlphaFoldDB" id="A0A0F9BGN6"/>
<dbReference type="Gene3D" id="1.10.10.2520">
    <property type="entry name" value="Cell wall hydrolase SleB, domain 1"/>
    <property type="match status" value="1"/>
</dbReference>
<dbReference type="GO" id="GO:0016787">
    <property type="term" value="F:hydrolase activity"/>
    <property type="evidence" value="ECO:0007669"/>
    <property type="project" value="InterPro"/>
</dbReference>
<protein>
    <recommendedName>
        <fullName evidence="1">Cell wall hydrolase SleB domain-containing protein</fullName>
    </recommendedName>
</protein>
<gene>
    <name evidence="2" type="ORF">LCGC14_2530130</name>
</gene>
<proteinExistence type="predicted"/>
<sequence>MSAVDTLARTLFGEARGEGKLGMRAVAHVIRNRVRDKRWRDTYAEVCLRSKQFSAWNRRNPQYPLMRDIGLDNATYRIAYAIAAEVMAAESEDVTQGANHYFATSIDPPSWADPVKETVTIQSHRFFKL</sequence>
<name>A0A0F9BGN6_9ZZZZ</name>
<reference evidence="2" key="1">
    <citation type="journal article" date="2015" name="Nature">
        <title>Complex archaea that bridge the gap between prokaryotes and eukaryotes.</title>
        <authorList>
            <person name="Spang A."/>
            <person name="Saw J.H."/>
            <person name="Jorgensen S.L."/>
            <person name="Zaremba-Niedzwiedzka K."/>
            <person name="Martijn J."/>
            <person name="Lind A.E."/>
            <person name="van Eijk R."/>
            <person name="Schleper C."/>
            <person name="Guy L."/>
            <person name="Ettema T.J."/>
        </authorList>
    </citation>
    <scope>NUCLEOTIDE SEQUENCE</scope>
</reference>
<evidence type="ECO:0000313" key="2">
    <source>
        <dbReference type="EMBL" id="KKL13002.1"/>
    </source>
</evidence>
<dbReference type="InterPro" id="IPR042047">
    <property type="entry name" value="SleB_dom1"/>
</dbReference>
<comment type="caution">
    <text evidence="2">The sequence shown here is derived from an EMBL/GenBank/DDBJ whole genome shotgun (WGS) entry which is preliminary data.</text>
</comment>
<feature type="domain" description="Cell wall hydrolase SleB" evidence="1">
    <location>
        <begin position="17"/>
        <end position="127"/>
    </location>
</feature>
<organism evidence="2">
    <name type="scientific">marine sediment metagenome</name>
    <dbReference type="NCBI Taxonomy" id="412755"/>
    <lineage>
        <taxon>unclassified sequences</taxon>
        <taxon>metagenomes</taxon>
        <taxon>ecological metagenomes</taxon>
    </lineage>
</organism>